<evidence type="ECO:0000313" key="3">
    <source>
        <dbReference type="Proteomes" id="UP001215280"/>
    </source>
</evidence>
<dbReference type="Proteomes" id="UP001215280">
    <property type="component" value="Unassembled WGS sequence"/>
</dbReference>
<evidence type="ECO:0000313" key="2">
    <source>
        <dbReference type="EMBL" id="KAJ7753914.1"/>
    </source>
</evidence>
<name>A0AAD7IZW4_9AGAR</name>
<feature type="compositionally biased region" description="Basic and acidic residues" evidence="1">
    <location>
        <begin position="194"/>
        <end position="207"/>
    </location>
</feature>
<gene>
    <name evidence="2" type="ORF">DFH07DRAFT_773929</name>
</gene>
<feature type="region of interest" description="Disordered" evidence="1">
    <location>
        <begin position="177"/>
        <end position="207"/>
    </location>
</feature>
<organism evidence="2 3">
    <name type="scientific">Mycena maculata</name>
    <dbReference type="NCBI Taxonomy" id="230809"/>
    <lineage>
        <taxon>Eukaryota</taxon>
        <taxon>Fungi</taxon>
        <taxon>Dikarya</taxon>
        <taxon>Basidiomycota</taxon>
        <taxon>Agaricomycotina</taxon>
        <taxon>Agaricomycetes</taxon>
        <taxon>Agaricomycetidae</taxon>
        <taxon>Agaricales</taxon>
        <taxon>Marasmiineae</taxon>
        <taxon>Mycenaceae</taxon>
        <taxon>Mycena</taxon>
    </lineage>
</organism>
<sequence length="254" mass="29476">MFLILQSTLCYMLFNDDSFNSLVSHSGVSLNVRNLWTEYGALSEPNLTGVRNKLEFTLNYDEVWSQNNHDVETLQILPIKKKRKICRRDSLGNTGGRWFRACRLPVERRHRGMSSESILKQKINPKDMMLVEWLLEQALKEGWKGLEATIGMGLELQRDFWTWKQLEAAFDSRKYQRGGPFERRPTASLGAKPDGGKEETQKGEERKIDATEFDWRHVWLTSDQASDCSQITCFLHKVGQCDWLQKTTDRSRPA</sequence>
<dbReference type="AlphaFoldDB" id="A0AAD7IZW4"/>
<protein>
    <submittedName>
        <fullName evidence="2">Uncharacterized protein</fullName>
    </submittedName>
</protein>
<evidence type="ECO:0000256" key="1">
    <source>
        <dbReference type="SAM" id="MobiDB-lite"/>
    </source>
</evidence>
<proteinExistence type="predicted"/>
<comment type="caution">
    <text evidence="2">The sequence shown here is derived from an EMBL/GenBank/DDBJ whole genome shotgun (WGS) entry which is preliminary data.</text>
</comment>
<dbReference type="EMBL" id="JARJLG010000069">
    <property type="protein sequence ID" value="KAJ7753914.1"/>
    <property type="molecule type" value="Genomic_DNA"/>
</dbReference>
<reference evidence="2" key="1">
    <citation type="submission" date="2023-03" db="EMBL/GenBank/DDBJ databases">
        <title>Massive genome expansion in bonnet fungi (Mycena s.s.) driven by repeated elements and novel gene families across ecological guilds.</title>
        <authorList>
            <consortium name="Lawrence Berkeley National Laboratory"/>
            <person name="Harder C.B."/>
            <person name="Miyauchi S."/>
            <person name="Viragh M."/>
            <person name="Kuo A."/>
            <person name="Thoen E."/>
            <person name="Andreopoulos B."/>
            <person name="Lu D."/>
            <person name="Skrede I."/>
            <person name="Drula E."/>
            <person name="Henrissat B."/>
            <person name="Morin E."/>
            <person name="Kohler A."/>
            <person name="Barry K."/>
            <person name="LaButti K."/>
            <person name="Morin E."/>
            <person name="Salamov A."/>
            <person name="Lipzen A."/>
            <person name="Mereny Z."/>
            <person name="Hegedus B."/>
            <person name="Baldrian P."/>
            <person name="Stursova M."/>
            <person name="Weitz H."/>
            <person name="Taylor A."/>
            <person name="Grigoriev I.V."/>
            <person name="Nagy L.G."/>
            <person name="Martin F."/>
            <person name="Kauserud H."/>
        </authorList>
    </citation>
    <scope>NUCLEOTIDE SEQUENCE</scope>
    <source>
        <strain evidence="2">CBHHK188m</strain>
    </source>
</reference>
<accession>A0AAD7IZW4</accession>
<keyword evidence="3" id="KW-1185">Reference proteome</keyword>